<dbReference type="EMBL" id="JACICF010000002">
    <property type="protein sequence ID" value="MBB3764923.1"/>
    <property type="molecule type" value="Genomic_DNA"/>
</dbReference>
<proteinExistence type="predicted"/>
<evidence type="ECO:0000313" key="1">
    <source>
        <dbReference type="EMBL" id="MBB3764923.1"/>
    </source>
</evidence>
<comment type="caution">
    <text evidence="1">The sequence shown here is derived from an EMBL/GenBank/DDBJ whole genome shotgun (WGS) entry which is preliminary data.</text>
</comment>
<sequence>MNEHLSDWYAVRLELARTPAFPQGSAARGYILHLPVGRAGVIDGEAIRKTSSRAIVRRFWPNEPELVGQLIPTGGDWAFSYRDGPDDDEMLARLANHPISAGNYLTITEADGDVCPYRIAEMKLI</sequence>
<accession>A0A839Z4X4</accession>
<dbReference type="RefSeq" id="WP_183934277.1">
    <property type="nucleotide sequence ID" value="NZ_JACICF010000002.1"/>
</dbReference>
<protein>
    <submittedName>
        <fullName evidence="1">Uncharacterized protein</fullName>
    </submittedName>
</protein>
<reference evidence="1 2" key="1">
    <citation type="submission" date="2020-08" db="EMBL/GenBank/DDBJ databases">
        <title>Genomic Encyclopedia of Type Strains, Phase IV (KMG-IV): sequencing the most valuable type-strain genomes for metagenomic binning, comparative biology and taxonomic classification.</title>
        <authorList>
            <person name="Goeker M."/>
        </authorList>
    </citation>
    <scope>NUCLEOTIDE SEQUENCE [LARGE SCALE GENOMIC DNA]</scope>
    <source>
        <strain evidence="1 2">DSM 24194</strain>
    </source>
</reference>
<evidence type="ECO:0000313" key="2">
    <source>
        <dbReference type="Proteomes" id="UP000578569"/>
    </source>
</evidence>
<keyword evidence="2" id="KW-1185">Reference proteome</keyword>
<name>A0A839Z4X4_9SPHN</name>
<dbReference type="AlphaFoldDB" id="A0A839Z4X4"/>
<gene>
    <name evidence="1" type="ORF">FHS50_001985</name>
</gene>
<organism evidence="1 2">
    <name type="scientific">Sphingomicrobium lutaoense</name>
    <dbReference type="NCBI Taxonomy" id="515949"/>
    <lineage>
        <taxon>Bacteria</taxon>
        <taxon>Pseudomonadati</taxon>
        <taxon>Pseudomonadota</taxon>
        <taxon>Alphaproteobacteria</taxon>
        <taxon>Sphingomonadales</taxon>
        <taxon>Sphingomonadaceae</taxon>
        <taxon>Sphingomicrobium</taxon>
    </lineage>
</organism>
<dbReference type="Proteomes" id="UP000578569">
    <property type="component" value="Unassembled WGS sequence"/>
</dbReference>